<gene>
    <name evidence="2" type="ORF">SAMN05421769_1759</name>
</gene>
<dbReference type="EMBL" id="FSRQ01000001">
    <property type="protein sequence ID" value="SIO00991.1"/>
    <property type="molecule type" value="Genomic_DNA"/>
</dbReference>
<keyword evidence="3" id="KW-1185">Reference proteome</keyword>
<evidence type="ECO:0000313" key="3">
    <source>
        <dbReference type="Proteomes" id="UP000184782"/>
    </source>
</evidence>
<reference evidence="3" key="1">
    <citation type="submission" date="2016-12" db="EMBL/GenBank/DDBJ databases">
        <authorList>
            <person name="Varghese N."/>
            <person name="Submissions S."/>
        </authorList>
    </citation>
    <scope>NUCLEOTIDE SEQUENCE [LARGE SCALE GENOMIC DNA]</scope>
    <source>
        <strain evidence="3">DSM 16779</strain>
    </source>
</reference>
<evidence type="ECO:0000313" key="2">
    <source>
        <dbReference type="EMBL" id="SIO00991.1"/>
    </source>
</evidence>
<dbReference type="Proteomes" id="UP000184782">
    <property type="component" value="Unassembled WGS sequence"/>
</dbReference>
<accession>A0A1N6G0M6</accession>
<dbReference type="OrthoDB" id="1270983at2"/>
<dbReference type="AlphaFoldDB" id="A0A1N6G0M6"/>
<dbReference type="RefSeq" id="WP_074229874.1">
    <property type="nucleotide sequence ID" value="NZ_FSRQ01000001.1"/>
</dbReference>
<evidence type="ECO:0000256" key="1">
    <source>
        <dbReference type="SAM" id="SignalP"/>
    </source>
</evidence>
<dbReference type="STRING" id="59733.SAMN05421769_1759"/>
<dbReference type="InterPro" id="IPR013783">
    <property type="entry name" value="Ig-like_fold"/>
</dbReference>
<name>A0A1N6G0M6_9FLAO</name>
<feature type="signal peptide" evidence="1">
    <location>
        <begin position="1"/>
        <end position="23"/>
    </location>
</feature>
<dbReference type="Gene3D" id="2.60.40.10">
    <property type="entry name" value="Immunoglobulins"/>
    <property type="match status" value="1"/>
</dbReference>
<proteinExistence type="predicted"/>
<organism evidence="2 3">
    <name type="scientific">Chryseobacterium scophthalmum</name>
    <dbReference type="NCBI Taxonomy" id="59733"/>
    <lineage>
        <taxon>Bacteria</taxon>
        <taxon>Pseudomonadati</taxon>
        <taxon>Bacteroidota</taxon>
        <taxon>Flavobacteriia</taxon>
        <taxon>Flavobacteriales</taxon>
        <taxon>Weeksellaceae</taxon>
        <taxon>Chryseobacterium group</taxon>
        <taxon>Chryseobacterium</taxon>
    </lineage>
</organism>
<protein>
    <submittedName>
        <fullName evidence="2">Por secretion system C-terminal sorting domain-containing protein</fullName>
    </submittedName>
</protein>
<sequence length="345" mass="39000">MKLNLLFSKIAFAFILISQFVFSQDFSTQADFSNFKVSYVGSDQYIHYNYDVQGKYRGYNLAMYYNVVSNDTRIFTNSVFDDSNYDPIYYPTSTTIDTWNLIWDDFSKVKNALKYILVIKTWPVYNNDGSILIPELTKTLEYVRPIETPNLTITSVQVYSSLSGVKIFDSNTSSNGGPQLQKNASYQFKVIVTKTGNAAINNLRFDLCQFDILQGNYPTVPPKTVKTQYLSFGQAQNSAEVTTEATIADFGSNSFMGVAFHLDKDNTIAETNENDNIKLLGAGYHSKMANIGDKIEVNVYDMNGNLLKKLKTTSDDTDFMNIKSQLGSGKYILRTNEKSRQVLIK</sequence>
<keyword evidence="1" id="KW-0732">Signal</keyword>
<feature type="chain" id="PRO_5009936064" evidence="1">
    <location>
        <begin position="24"/>
        <end position="345"/>
    </location>
</feature>